<feature type="domain" description="CC2D2A N-terminal C2" evidence="3">
    <location>
        <begin position="428"/>
        <end position="558"/>
    </location>
</feature>
<feature type="domain" description="C2" evidence="2">
    <location>
        <begin position="788"/>
        <end position="851"/>
    </location>
</feature>
<dbReference type="PANTHER" id="PTHR20837:SF0">
    <property type="entry name" value="COILED-COIL AND C2 DOMAIN-CONTAINING PROTEIN 2A"/>
    <property type="match status" value="1"/>
</dbReference>
<dbReference type="Pfam" id="PF15625">
    <property type="entry name" value="CC2D2AN-C2"/>
    <property type="match status" value="1"/>
</dbReference>
<dbReference type="InParanoid" id="A2E873"/>
<dbReference type="EMBL" id="DS113324">
    <property type="protein sequence ID" value="EAY11191.1"/>
    <property type="molecule type" value="Genomic_DNA"/>
</dbReference>
<evidence type="ECO:0000259" key="4">
    <source>
        <dbReference type="Pfam" id="PF24652"/>
    </source>
</evidence>
<dbReference type="PANTHER" id="PTHR20837">
    <property type="entry name" value="CENTROSOMAL PROTEIN-RELATED"/>
    <property type="match status" value="1"/>
</dbReference>
<dbReference type="VEuPathDB" id="TrichDB:TVAGG3_0952200"/>
<evidence type="ECO:0000259" key="2">
    <source>
        <dbReference type="Pfam" id="PF00168"/>
    </source>
</evidence>
<feature type="domain" description="Centrosomal protein of 76 kDa C-terminal" evidence="4">
    <location>
        <begin position="1165"/>
        <end position="1297"/>
    </location>
</feature>
<dbReference type="Proteomes" id="UP000001542">
    <property type="component" value="Unassembled WGS sequence"/>
</dbReference>
<dbReference type="RefSeq" id="XP_001323414.1">
    <property type="nucleotide sequence ID" value="XM_001323379.1"/>
</dbReference>
<dbReference type="InterPro" id="IPR000008">
    <property type="entry name" value="C2_dom"/>
</dbReference>
<dbReference type="OrthoDB" id="2162143at2759"/>
<evidence type="ECO:0000259" key="5">
    <source>
        <dbReference type="Pfam" id="PF24656"/>
    </source>
</evidence>
<dbReference type="VEuPathDB" id="TrichDB:TVAG_498850"/>
<reference evidence="6" key="2">
    <citation type="journal article" date="2007" name="Science">
        <title>Draft genome sequence of the sexually transmitted pathogen Trichomonas vaginalis.</title>
        <authorList>
            <person name="Carlton J.M."/>
            <person name="Hirt R.P."/>
            <person name="Silva J.C."/>
            <person name="Delcher A.L."/>
            <person name="Schatz M."/>
            <person name="Zhao Q."/>
            <person name="Wortman J.R."/>
            <person name="Bidwell S.L."/>
            <person name="Alsmark U.C.M."/>
            <person name="Besteiro S."/>
            <person name="Sicheritz-Ponten T."/>
            <person name="Noel C.J."/>
            <person name="Dacks J.B."/>
            <person name="Foster P.G."/>
            <person name="Simillion C."/>
            <person name="Van de Peer Y."/>
            <person name="Miranda-Saavedra D."/>
            <person name="Barton G.J."/>
            <person name="Westrop G.D."/>
            <person name="Mueller S."/>
            <person name="Dessi D."/>
            <person name="Fiori P.L."/>
            <person name="Ren Q."/>
            <person name="Paulsen I."/>
            <person name="Zhang H."/>
            <person name="Bastida-Corcuera F.D."/>
            <person name="Simoes-Barbosa A."/>
            <person name="Brown M.T."/>
            <person name="Hayes R.D."/>
            <person name="Mukherjee M."/>
            <person name="Okumura C.Y."/>
            <person name="Schneider R."/>
            <person name="Smith A.J."/>
            <person name="Vanacova S."/>
            <person name="Villalvazo M."/>
            <person name="Haas B.J."/>
            <person name="Pertea M."/>
            <person name="Feldblyum T.V."/>
            <person name="Utterback T.R."/>
            <person name="Shu C.L."/>
            <person name="Osoegawa K."/>
            <person name="de Jong P.J."/>
            <person name="Hrdy I."/>
            <person name="Horvathova L."/>
            <person name="Zubacova Z."/>
            <person name="Dolezal P."/>
            <person name="Malik S.B."/>
            <person name="Logsdon J.M. Jr."/>
            <person name="Henze K."/>
            <person name="Gupta A."/>
            <person name="Wang C.C."/>
            <person name="Dunne R.L."/>
            <person name="Upcroft J.A."/>
            <person name="Upcroft P."/>
            <person name="White O."/>
            <person name="Salzberg S.L."/>
            <person name="Tang P."/>
            <person name="Chiu C.-H."/>
            <person name="Lee Y.-S."/>
            <person name="Embley T.M."/>
            <person name="Coombs G.H."/>
            <person name="Mottram J.C."/>
            <person name="Tachezy J."/>
            <person name="Fraser-Liggett C.M."/>
            <person name="Johnson P.J."/>
        </authorList>
    </citation>
    <scope>NUCLEOTIDE SEQUENCE [LARGE SCALE GENOMIC DNA]</scope>
    <source>
        <strain evidence="6">G3</strain>
    </source>
</reference>
<dbReference type="SUPFAM" id="SSF49562">
    <property type="entry name" value="C2 domain (Calcium/lipid-binding domain, CaLB)"/>
    <property type="match status" value="1"/>
</dbReference>
<proteinExistence type="predicted"/>
<dbReference type="Pfam" id="PF00168">
    <property type="entry name" value="C2"/>
    <property type="match status" value="1"/>
</dbReference>
<evidence type="ECO:0000313" key="6">
    <source>
        <dbReference type="EMBL" id="EAY11191.1"/>
    </source>
</evidence>
<gene>
    <name evidence="6" type="ORF">TVAG_498850</name>
</gene>
<dbReference type="InterPro" id="IPR056290">
    <property type="entry name" value="CEPT76/DRC7_peptidase-like_dom"/>
</dbReference>
<feature type="domain" description="CEP76/DRC7 peptidase-like" evidence="5">
    <location>
        <begin position="1018"/>
        <end position="1136"/>
    </location>
</feature>
<dbReference type="KEGG" id="tva:4769143"/>
<evidence type="ECO:0000259" key="3">
    <source>
        <dbReference type="Pfam" id="PF15625"/>
    </source>
</evidence>
<evidence type="ECO:0000256" key="1">
    <source>
        <dbReference type="SAM" id="MobiDB-lite"/>
    </source>
</evidence>
<accession>A2E873</accession>
<evidence type="ECO:0008006" key="8">
    <source>
        <dbReference type="Google" id="ProtNLM"/>
    </source>
</evidence>
<dbReference type="eggNOG" id="KOG3639">
    <property type="taxonomic scope" value="Eukaryota"/>
</dbReference>
<dbReference type="InterPro" id="IPR035892">
    <property type="entry name" value="C2_domain_sf"/>
</dbReference>
<reference evidence="6" key="1">
    <citation type="submission" date="2006-10" db="EMBL/GenBank/DDBJ databases">
        <authorList>
            <person name="Amadeo P."/>
            <person name="Zhao Q."/>
            <person name="Wortman J."/>
            <person name="Fraser-Liggett C."/>
            <person name="Carlton J."/>
        </authorList>
    </citation>
    <scope>NUCLEOTIDE SEQUENCE</scope>
    <source>
        <strain evidence="6">G3</strain>
    </source>
</reference>
<dbReference type="STRING" id="5722.A2E873"/>
<dbReference type="InterPro" id="IPR056288">
    <property type="entry name" value="CEP76_C"/>
</dbReference>
<dbReference type="Gene3D" id="2.60.40.150">
    <property type="entry name" value="C2 domain"/>
    <property type="match status" value="1"/>
</dbReference>
<feature type="region of interest" description="Disordered" evidence="1">
    <location>
        <begin position="29"/>
        <end position="70"/>
    </location>
</feature>
<dbReference type="GO" id="GO:0035869">
    <property type="term" value="C:ciliary transition zone"/>
    <property type="evidence" value="ECO:0000318"/>
    <property type="project" value="GO_Central"/>
</dbReference>
<name>A2E873_TRIV3</name>
<protein>
    <recommendedName>
        <fullName evidence="8">C2 domain containing protein</fullName>
    </recommendedName>
</protein>
<dbReference type="GO" id="GO:1905515">
    <property type="term" value="P:non-motile cilium assembly"/>
    <property type="evidence" value="ECO:0000318"/>
    <property type="project" value="GO_Central"/>
</dbReference>
<evidence type="ECO:0000313" key="7">
    <source>
        <dbReference type="Proteomes" id="UP000001542"/>
    </source>
</evidence>
<dbReference type="InterPro" id="IPR052434">
    <property type="entry name" value="Tectonic-like_complex_comp"/>
</dbReference>
<dbReference type="InterPro" id="IPR028928">
    <property type="entry name" value="CC2D2AN-C2"/>
</dbReference>
<sequence>MAENPSESQPADVIKQSNRILQLAREQMKKGGSYLSDLQNSRPESQIAVPYLQTPEDAQAPPSPTKPSGADATIQERLKALMAQKLKSDLSTTTLQIQKPTTPTEIAEEQVQEQEDQKIEAKPLVKEVVVITDEIAPTDQKFLALATEQYPLQQDNVQFVPQNKAEEGFWIPDLPLCKPCNVTRLENRCLWADANRQQFFEADGHIRADTPTVIQIPPPFPIDPPSHDGAGLLMFHAAQNEEIVDADIARKLILEIRSVHFLIHSLSSPEDILSFRLNMAYKAYQENLSANKRQLFQKRQHALLKELDNEKEDAKKIVIIQKLLQSFDDYDNEGSLQGSLRDELIRISHDLKDSRANYTSTNTLLRWQKANPTEEEVEREKKILNKEIETRARLTIQLAELLGEPKLDIKQVQEEIIAKRKNLYLRNPGDPKWFAVFSSDAAITPNDQVPAEEQQRRSDIQNTQTSVRIIIPNQSVFNTQYAKLTSNFESLINKQFEIQTTRLPSSIILEVWEMDTKKKERAVARVSIPVYVGTPPEFFSYEFSSDFQLPNGNLITGTVEARIYIKPEENEKILVSIPDQNARTKKRLLGDPSQFISAPRYEDDAKSFDPNDPYVVANLATIASRHAKERVNNNFRLDSAANAVCLSSFVPASVNFQAKLRIQQMIDEKKRKEMMEKKSKTVPDDYIEHVKDKEDVQTAVVKPQLQYTDIVKEAPMPTLPSLLAAILARFFMFRPLKPIRKERVPSSNIQQYSKIIIHIIRTSTVPQRVVIGTGPGTESSLVYSSATEQTSACFARVTYDGTVKETDVITGAAPEWNQRFQFAVAKNANETPTISDLQQKDIRIDLFDKISFQVIEDDREQQTTHQVTENRSLASITFPVEAIWASGKVDGIITLNTPPFILGYKNENGDMQMKVFFTIDPPMKFSPLVTGKDSAETTQITERAERWMKTMLENEITRPRYLSLLTHPKNYKPFLICRMIMRQNPPEEMMNKSPQELARFVSLIPNLSDNKVYGIIGDLWNTSQQFLNLNAGDEEEHASLLCNYFKYKDINAFLVFGYTIDNGRTIYVLTKNGSSGNMTLWDPNTGRSFPTTSSACPMYSVGCVANESNVWANIQATPEPWKLKWNFQATSDWHPFWPENGDLPPFDSPQEQHLNYSKQLSREDIDVLQAQIESDIRACVERLRESSQRSLWNTSLIGTQLERALELCEISASTGTQQREFENINMQIKNDFPLIRVFGTPFCLPFTDKKCIGKEVTDEIIAREVYKTEKKNIEFAVKVKIFPYPNGRAAVWVFFAILENIRPGAHRL</sequence>
<organism evidence="6 7">
    <name type="scientific">Trichomonas vaginalis (strain ATCC PRA-98 / G3)</name>
    <dbReference type="NCBI Taxonomy" id="412133"/>
    <lineage>
        <taxon>Eukaryota</taxon>
        <taxon>Metamonada</taxon>
        <taxon>Parabasalia</taxon>
        <taxon>Trichomonadida</taxon>
        <taxon>Trichomonadidae</taxon>
        <taxon>Trichomonas</taxon>
    </lineage>
</organism>
<dbReference type="Pfam" id="PF24652">
    <property type="entry name" value="CEP76_C"/>
    <property type="match status" value="1"/>
</dbReference>
<dbReference type="Pfam" id="PF24656">
    <property type="entry name" value="CEPT76_peptidase"/>
    <property type="match status" value="1"/>
</dbReference>
<dbReference type="SMR" id="A2E873"/>
<keyword evidence="7" id="KW-1185">Reference proteome</keyword>
<dbReference type="GO" id="GO:1904491">
    <property type="term" value="P:protein localization to ciliary transition zone"/>
    <property type="evidence" value="ECO:0000318"/>
    <property type="project" value="GO_Central"/>
</dbReference>